<dbReference type="InterPro" id="IPR027981">
    <property type="entry name" value="DUF4446"/>
</dbReference>
<dbReference type="Proteomes" id="UP000230922">
    <property type="component" value="Unassembled WGS sequence"/>
</dbReference>
<sequence>MSNLQTILGIFGSLALALSALALWQVRSLNKMKSEFFAGRKGADLEHIIEAIKAENESLRQDQSALGIALHELKTDQNFALQKFGVVRFNPFNDSGGNFSFCIALLNGHNTGLVITSMHGRQQNRVYTKKITEGRSEAELTEEEQKAIKQANDKIKI</sequence>
<gene>
    <name evidence="1" type="ORF">COT92_00445</name>
</gene>
<organism evidence="1 2">
    <name type="scientific">Candidatus Doudnabacteria bacterium CG10_big_fil_rev_8_21_14_0_10_42_18</name>
    <dbReference type="NCBI Taxonomy" id="1974552"/>
    <lineage>
        <taxon>Bacteria</taxon>
        <taxon>Candidatus Doudnaibacteriota</taxon>
    </lineage>
</organism>
<evidence type="ECO:0008006" key="3">
    <source>
        <dbReference type="Google" id="ProtNLM"/>
    </source>
</evidence>
<accession>A0A2H0VBU9</accession>
<dbReference type="Pfam" id="PF14584">
    <property type="entry name" value="DUF4446"/>
    <property type="match status" value="1"/>
</dbReference>
<reference evidence="2" key="1">
    <citation type="submission" date="2017-09" db="EMBL/GenBank/DDBJ databases">
        <title>Depth-based differentiation of microbial function through sediment-hosted aquifers and enrichment of novel symbionts in the deep terrestrial subsurface.</title>
        <authorList>
            <person name="Probst A.J."/>
            <person name="Ladd B."/>
            <person name="Jarett J.K."/>
            <person name="Geller-Mcgrath D.E."/>
            <person name="Sieber C.M.K."/>
            <person name="Emerson J.B."/>
            <person name="Anantharaman K."/>
            <person name="Thomas B.C."/>
            <person name="Malmstrom R."/>
            <person name="Stieglmeier M."/>
            <person name="Klingl A."/>
            <person name="Woyke T."/>
            <person name="Ryan C.M."/>
            <person name="Banfield J.F."/>
        </authorList>
    </citation>
    <scope>NUCLEOTIDE SEQUENCE [LARGE SCALE GENOMIC DNA]</scope>
</reference>
<name>A0A2H0VBU9_9BACT</name>
<evidence type="ECO:0000313" key="2">
    <source>
        <dbReference type="Proteomes" id="UP000230922"/>
    </source>
</evidence>
<comment type="caution">
    <text evidence="1">The sequence shown here is derived from an EMBL/GenBank/DDBJ whole genome shotgun (WGS) entry which is preliminary data.</text>
</comment>
<evidence type="ECO:0000313" key="1">
    <source>
        <dbReference type="EMBL" id="PIR96563.1"/>
    </source>
</evidence>
<protein>
    <recommendedName>
        <fullName evidence="3">DUF4446 domain-containing protein</fullName>
    </recommendedName>
</protein>
<proteinExistence type="predicted"/>
<dbReference type="EMBL" id="PFAK01000005">
    <property type="protein sequence ID" value="PIR96563.1"/>
    <property type="molecule type" value="Genomic_DNA"/>
</dbReference>
<dbReference type="AlphaFoldDB" id="A0A2H0VBU9"/>